<feature type="compositionally biased region" description="Basic and acidic residues" evidence="2">
    <location>
        <begin position="679"/>
        <end position="689"/>
    </location>
</feature>
<feature type="compositionally biased region" description="Low complexity" evidence="2">
    <location>
        <begin position="697"/>
        <end position="728"/>
    </location>
</feature>
<feature type="region of interest" description="Disordered" evidence="2">
    <location>
        <begin position="157"/>
        <end position="176"/>
    </location>
</feature>
<sequence length="1352" mass="140078">MRNDGNEADLPKRLAAAEAVAIQQQTRADALERKCNILLENMVKVKAQVRDVGQLMDLFSEQSEKLHQAERANIKLRSQLETEHSNTAVRNAEFCRDLEQIRVQVARTMTESQELKEIIQQKDEELAATRRLVDSLQAELSAAKLSRATSLAYSSTISSHVSPPAPPSPPGPSPAAVMAAALAASLQTPPPTGSSAAPGKTTTKKPSAAKSAAAAAAKPATPAKKKTPAGKETKEAKEKEKEAKAKKAAKEREAAAKEKPKVAATPPARPSPASKSPPATPPPSGGPATATPAPAPIPSPSPAPSPAPTNGPATAAATNGGPASTTATRRLGLLYRTTTAGIAAPVAAPAKVDNPLPADLQATLGLLRQRAALAPLTPLLFHIPPQQPPAAAAGHTPATPAPPTPTSTPTPPTPAASPTTSLVSRAHPGDMAAAMESLVGLTDANPAAAGAQAAKPPPVPPRRILEIQDDDESSDDDEQDEEEVAAPEAETQEAEKTGAADGGEHPPASTTPPPPAPASQPAPAPASPPAGRMDLEGAAVAAFPEPPPPDRKLTPQPPTTTTPAAAPADPEPQQQQQVKRPRVEPSDLPQPQSESQSQSQPQSQSQSPLAQTQPLSQQPSQSQSQPQQSAGDDSLPPAPRPRHVVCDDDEDEGGDDAAPATGEADPAAAPPSSPPARLGPDRKRPREEAAPAPDRNATPSPTPSHSQSQPPSRPQSPATTPSTTTTTTTTTTAAAAAAAAAPASSGGDAADGAAAARGCPPCATWEERAAKRDHLAGCPALKAHPGYGAHVPLEAGTPPESYGALRLLHPPFWPHPALIHDLAAAAVAPPSPAGPAAAARGLTGAAMSDIIESLFKRTLPSYADWPGALVRGSPVIAIPPPLARPGAAPTSPAPTPAAARPAPCPPCSREGWWERELEVGWSQEALAELVAELLQCQPLAASGEALLKKLHVNISAHRYTPATLGPFASFFAHLLRRLPARWGGLDRLAVLVGDFALEHVRLERTGGPSARAALDKGLAALLRVLADIWPAAVAIKEPRDPLLTTVRNLVIERATDPAVAEAYELLCQRCGWRPGPGERTQLDQHVADLLEGSPALVRAHMQGAALETAPEASALAPTDTAVGLLVRGGASSSFLGDGAPPQGSRPIIHRLCVCVCLCARADAAALFPAPVHATLRAIQLAAMAFGWELTYHLIQAKVHPLLESDEAYADPALYAFGERLCGLLLFNIVLLGDPAAAVPTLTLVRSMCDNLRSVPGVAETPPCEDPGLDLRAQAAIAQSLFDLHSRNMSRSKPIPDVGPLVLAALGDWHRHLVARQPQLLEKLPLSLRRNIRALVQGQPQPASQSPSPTPTP</sequence>
<dbReference type="EMBL" id="JAPMOS010000057">
    <property type="protein sequence ID" value="KAJ4456943.1"/>
    <property type="molecule type" value="Genomic_DNA"/>
</dbReference>
<evidence type="ECO:0000313" key="3">
    <source>
        <dbReference type="EMBL" id="KAJ4456943.1"/>
    </source>
</evidence>
<keyword evidence="1" id="KW-0175">Coiled coil</keyword>
<feature type="compositionally biased region" description="Low complexity" evidence="2">
    <location>
        <begin position="262"/>
        <end position="277"/>
    </location>
</feature>
<feature type="compositionally biased region" description="Low complexity" evidence="2">
    <location>
        <begin position="586"/>
        <end position="629"/>
    </location>
</feature>
<feature type="compositionally biased region" description="Low complexity" evidence="2">
    <location>
        <begin position="444"/>
        <end position="454"/>
    </location>
</feature>
<feature type="compositionally biased region" description="Low complexity" evidence="2">
    <location>
        <begin position="196"/>
        <end position="222"/>
    </location>
</feature>
<organism evidence="3 4">
    <name type="scientific">Paratrimastix pyriformis</name>
    <dbReference type="NCBI Taxonomy" id="342808"/>
    <lineage>
        <taxon>Eukaryota</taxon>
        <taxon>Metamonada</taxon>
        <taxon>Preaxostyla</taxon>
        <taxon>Paratrimastigidae</taxon>
        <taxon>Paratrimastix</taxon>
    </lineage>
</organism>
<evidence type="ECO:0000256" key="1">
    <source>
        <dbReference type="SAM" id="Coils"/>
    </source>
</evidence>
<feature type="compositionally biased region" description="Pro residues" evidence="2">
    <location>
        <begin position="399"/>
        <end position="415"/>
    </location>
</feature>
<feature type="region of interest" description="Disordered" evidence="2">
    <location>
        <begin position="384"/>
        <end position="728"/>
    </location>
</feature>
<keyword evidence="4" id="KW-1185">Reference proteome</keyword>
<proteinExistence type="predicted"/>
<feature type="compositionally biased region" description="Pro residues" evidence="2">
    <location>
        <begin position="293"/>
        <end position="309"/>
    </location>
</feature>
<evidence type="ECO:0000256" key="2">
    <source>
        <dbReference type="SAM" id="MobiDB-lite"/>
    </source>
</evidence>
<feature type="coiled-coil region" evidence="1">
    <location>
        <begin position="105"/>
        <end position="139"/>
    </location>
</feature>
<feature type="compositionally biased region" description="Low complexity" evidence="2">
    <location>
        <begin position="310"/>
        <end position="330"/>
    </location>
</feature>
<feature type="compositionally biased region" description="Pro residues" evidence="2">
    <location>
        <begin position="163"/>
        <end position="173"/>
    </location>
</feature>
<feature type="compositionally biased region" description="Low complexity" evidence="2">
    <location>
        <begin position="656"/>
        <end position="667"/>
    </location>
</feature>
<gene>
    <name evidence="3" type="ORF">PAPYR_7665</name>
</gene>
<feature type="coiled-coil region" evidence="1">
    <location>
        <begin position="14"/>
        <end position="48"/>
    </location>
</feature>
<evidence type="ECO:0000313" key="4">
    <source>
        <dbReference type="Proteomes" id="UP001141327"/>
    </source>
</evidence>
<feature type="region of interest" description="Disordered" evidence="2">
    <location>
        <begin position="186"/>
        <end position="330"/>
    </location>
</feature>
<dbReference type="Proteomes" id="UP001141327">
    <property type="component" value="Unassembled WGS sequence"/>
</dbReference>
<feature type="compositionally biased region" description="Pro residues" evidence="2">
    <location>
        <begin position="509"/>
        <end position="528"/>
    </location>
</feature>
<feature type="compositionally biased region" description="Low complexity" evidence="2">
    <location>
        <begin position="389"/>
        <end position="398"/>
    </location>
</feature>
<dbReference type="PANTHER" id="PTHR48125:SF10">
    <property type="entry name" value="OS12G0136300 PROTEIN"/>
    <property type="match status" value="1"/>
</dbReference>
<feature type="compositionally biased region" description="Low complexity" evidence="2">
    <location>
        <begin position="561"/>
        <end position="577"/>
    </location>
</feature>
<feature type="compositionally biased region" description="Basic and acidic residues" evidence="2">
    <location>
        <begin position="229"/>
        <end position="261"/>
    </location>
</feature>
<feature type="compositionally biased region" description="Basic and acidic residues" evidence="2">
    <location>
        <begin position="493"/>
        <end position="504"/>
    </location>
</feature>
<name>A0ABQ8UCE4_9EUKA</name>
<feature type="compositionally biased region" description="Acidic residues" evidence="2">
    <location>
        <begin position="467"/>
        <end position="485"/>
    </location>
</feature>
<accession>A0ABQ8UCE4</accession>
<comment type="caution">
    <text evidence="3">The sequence shown here is derived from an EMBL/GenBank/DDBJ whole genome shotgun (WGS) entry which is preliminary data.</text>
</comment>
<protein>
    <submittedName>
        <fullName evidence="3">Uncharacterized protein</fullName>
    </submittedName>
</protein>
<reference evidence="3" key="1">
    <citation type="journal article" date="2022" name="bioRxiv">
        <title>Genomics of Preaxostyla Flagellates Illuminates Evolutionary Transitions and the Path Towards Mitochondrial Loss.</title>
        <authorList>
            <person name="Novak L.V.F."/>
            <person name="Treitli S.C."/>
            <person name="Pyrih J."/>
            <person name="Halakuc P."/>
            <person name="Pipaliya S.V."/>
            <person name="Vacek V."/>
            <person name="Brzon O."/>
            <person name="Soukal P."/>
            <person name="Eme L."/>
            <person name="Dacks J.B."/>
            <person name="Karnkowska A."/>
            <person name="Elias M."/>
            <person name="Hampl V."/>
        </authorList>
    </citation>
    <scope>NUCLEOTIDE SEQUENCE</scope>
    <source>
        <strain evidence="3">RCP-MX</strain>
    </source>
</reference>
<dbReference type="PANTHER" id="PTHR48125">
    <property type="entry name" value="LP07818P1"/>
    <property type="match status" value="1"/>
</dbReference>